<accession>A0ABD6CG25</accession>
<evidence type="ECO:0000313" key="3">
    <source>
        <dbReference type="Proteomes" id="UP001597119"/>
    </source>
</evidence>
<dbReference type="RefSeq" id="WP_247378545.1">
    <property type="nucleotide sequence ID" value="NZ_JALLGV010000005.1"/>
</dbReference>
<gene>
    <name evidence="2" type="ORF">ACFR9U_18090</name>
</gene>
<evidence type="ECO:0008006" key="4">
    <source>
        <dbReference type="Google" id="ProtNLM"/>
    </source>
</evidence>
<dbReference type="EMBL" id="JBHUDJ010000014">
    <property type="protein sequence ID" value="MFD1588892.1"/>
    <property type="molecule type" value="Genomic_DNA"/>
</dbReference>
<keyword evidence="3" id="KW-1185">Reference proteome</keyword>
<keyword evidence="1" id="KW-1133">Transmembrane helix</keyword>
<keyword evidence="1" id="KW-0472">Membrane</keyword>
<comment type="caution">
    <text evidence="2">The sequence shown here is derived from an EMBL/GenBank/DDBJ whole genome shotgun (WGS) entry which is preliminary data.</text>
</comment>
<feature type="transmembrane region" description="Helical" evidence="1">
    <location>
        <begin position="6"/>
        <end position="23"/>
    </location>
</feature>
<organism evidence="2 3">
    <name type="scientific">Halorientalis brevis</name>
    <dbReference type="NCBI Taxonomy" id="1126241"/>
    <lineage>
        <taxon>Archaea</taxon>
        <taxon>Methanobacteriati</taxon>
        <taxon>Methanobacteriota</taxon>
        <taxon>Stenosarchaea group</taxon>
        <taxon>Halobacteria</taxon>
        <taxon>Halobacteriales</taxon>
        <taxon>Haloarculaceae</taxon>
        <taxon>Halorientalis</taxon>
    </lineage>
</organism>
<evidence type="ECO:0000313" key="2">
    <source>
        <dbReference type="EMBL" id="MFD1588892.1"/>
    </source>
</evidence>
<feature type="transmembrane region" description="Helical" evidence="1">
    <location>
        <begin position="104"/>
        <end position="122"/>
    </location>
</feature>
<evidence type="ECO:0000256" key="1">
    <source>
        <dbReference type="SAM" id="Phobius"/>
    </source>
</evidence>
<keyword evidence="1" id="KW-0812">Transmembrane</keyword>
<feature type="transmembrane region" description="Helical" evidence="1">
    <location>
        <begin position="79"/>
        <end position="98"/>
    </location>
</feature>
<dbReference type="Proteomes" id="UP001597119">
    <property type="component" value="Unassembled WGS sequence"/>
</dbReference>
<reference evidence="2 3" key="1">
    <citation type="journal article" date="2019" name="Int. J. Syst. Evol. Microbiol.">
        <title>The Global Catalogue of Microorganisms (GCM) 10K type strain sequencing project: providing services to taxonomists for standard genome sequencing and annotation.</title>
        <authorList>
            <consortium name="The Broad Institute Genomics Platform"/>
            <consortium name="The Broad Institute Genome Sequencing Center for Infectious Disease"/>
            <person name="Wu L."/>
            <person name="Ma J."/>
        </authorList>
    </citation>
    <scope>NUCLEOTIDE SEQUENCE [LARGE SCALE GENOMIC DNA]</scope>
    <source>
        <strain evidence="2 3">CGMCC 1.12125</strain>
    </source>
</reference>
<name>A0ABD6CG25_9EURY</name>
<proteinExistence type="predicted"/>
<protein>
    <recommendedName>
        <fullName evidence="4">DUF3267 domain-containing protein</fullName>
    </recommendedName>
</protein>
<sequence length="147" mass="15165">MSSVELVAAGVTLVVTVALGTVVHEGSHALALRAFGVPYELSWLPATADGETYHGLFGALASVRPLGVRQGSAPWSLRIAAMMPLCMSVPVVLMLAGVLPDPVASGNLVGTAAVIGWLACALPSPQDFSILWYADRAIRAQGDSLPS</sequence>
<dbReference type="AlphaFoldDB" id="A0ABD6CG25"/>